<organism evidence="1 2">
    <name type="scientific">Microbacterium aurantiacum</name>
    <dbReference type="NCBI Taxonomy" id="162393"/>
    <lineage>
        <taxon>Bacteria</taxon>
        <taxon>Bacillati</taxon>
        <taxon>Actinomycetota</taxon>
        <taxon>Actinomycetes</taxon>
        <taxon>Micrococcales</taxon>
        <taxon>Microbacteriaceae</taxon>
        <taxon>Microbacterium</taxon>
    </lineage>
</organism>
<dbReference type="AlphaFoldDB" id="A0AAJ2LZK1"/>
<dbReference type="EMBL" id="JAHWXH010000001">
    <property type="protein sequence ID" value="MDS0244586.1"/>
    <property type="molecule type" value="Genomic_DNA"/>
</dbReference>
<dbReference type="GeneID" id="301457171"/>
<evidence type="ECO:0000313" key="1">
    <source>
        <dbReference type="EMBL" id="MDS0244586.1"/>
    </source>
</evidence>
<sequence>MVAGRAASIPSSVPEPRVIDATTYLFIAAKSGRRHKIDFSGTGIDGPLLNFFLSLFDEVAGPLGTARSWQAAHHHALALKALMRNLSRSSPIPTSPEEIPRVALTETRLQIRPRAYDLLRSALRRRASEFSPEVSKLLHVRASKRPDDGEIAGLSATEFARVIDAARNDVRATRDRILPNLVALERWRSGDDVDASEARRLASLDRIVTEGDLPRYDNGMVNVRPLMRAGFANGTAALFSIFLTAHDAVAFGILLAALTGHSMSTLESMTAPLHHSGHTPEAVDDAVVSNALKPRRGKTRAAMTVTAFNNRGEEDSGSDHGRDLRNAHNVFALLERLTAPARVVSGQNHLFSWVSPQQPTSGPRRFVRSTVYQGTKVRPQSWARGHGLTADDGSPLDLSFRRIRLTYVSARDEPVAHSRRTLRQTYQARNTRELEGYQRLVAGVLDEQVKLARSTHRAAFLSEDDYARLASDTPSAARALGVPVRIAERLLSGNLDTAFSACTDNEHGPHNDGPCRASFLLCAGCPCAVALPTHWPLIAATQLRLVEKRDQMTELDWARKYGESHARLTQLVDQMPHGARDRALAQLTVDQSALIDRLVSGRVNL</sequence>
<dbReference type="Proteomes" id="UP001183582">
    <property type="component" value="Unassembled WGS sequence"/>
</dbReference>
<proteinExistence type="predicted"/>
<dbReference type="RefSeq" id="WP_310890581.1">
    <property type="nucleotide sequence ID" value="NZ_BAAAGR010000001.1"/>
</dbReference>
<evidence type="ECO:0000313" key="2">
    <source>
        <dbReference type="Proteomes" id="UP001183582"/>
    </source>
</evidence>
<gene>
    <name evidence="1" type="ORF">KZC50_03045</name>
</gene>
<accession>A0AAJ2LZK1</accession>
<reference evidence="1 2" key="1">
    <citation type="submission" date="2021-06" db="EMBL/GenBank/DDBJ databases">
        <title>Genome-based taxonomic framework of Microbacterium strains isolated from marine environment, the description of four new species and reclassification of four preexisting species.</title>
        <authorList>
            <person name="Lee S.D."/>
            <person name="Kim S.-M."/>
            <person name="Byeon Y.-S."/>
            <person name="Yang H.L."/>
            <person name="Kim I.S."/>
        </authorList>
    </citation>
    <scope>NUCLEOTIDE SEQUENCE [LARGE SCALE GENOMIC DNA]</scope>
    <source>
        <strain evidence="1 2">KACC 20514</strain>
    </source>
</reference>
<protein>
    <submittedName>
        <fullName evidence="1">Uncharacterized protein</fullName>
    </submittedName>
</protein>
<comment type="caution">
    <text evidence="1">The sequence shown here is derived from an EMBL/GenBank/DDBJ whole genome shotgun (WGS) entry which is preliminary data.</text>
</comment>
<name>A0AAJ2LZK1_9MICO</name>